<evidence type="ECO:0000313" key="9">
    <source>
        <dbReference type="Proteomes" id="UP000053260"/>
    </source>
</evidence>
<keyword evidence="9" id="KW-1185">Reference proteome</keyword>
<feature type="domain" description="Core-binding (CB)" evidence="7">
    <location>
        <begin position="2"/>
        <end position="95"/>
    </location>
</feature>
<proteinExistence type="inferred from homology"/>
<evidence type="ECO:0000256" key="4">
    <source>
        <dbReference type="ARBA" id="ARBA00023172"/>
    </source>
</evidence>
<comment type="caution">
    <text evidence="8">The sequence shown here is derived from an EMBL/GenBank/DDBJ whole genome shotgun (WGS) entry which is preliminary data.</text>
</comment>
<dbReference type="GO" id="GO:0006310">
    <property type="term" value="P:DNA recombination"/>
    <property type="evidence" value="ECO:0007669"/>
    <property type="project" value="UniProtKB-KW"/>
</dbReference>
<dbReference type="InterPro" id="IPR002104">
    <property type="entry name" value="Integrase_catalytic"/>
</dbReference>
<accession>A0A101UWG4</accession>
<dbReference type="InterPro" id="IPR013762">
    <property type="entry name" value="Integrase-like_cat_sf"/>
</dbReference>
<dbReference type="Proteomes" id="UP000053260">
    <property type="component" value="Unassembled WGS sequence"/>
</dbReference>
<evidence type="ECO:0000259" key="6">
    <source>
        <dbReference type="PROSITE" id="PS51898"/>
    </source>
</evidence>
<dbReference type="OrthoDB" id="9801717at2"/>
<dbReference type="InterPro" id="IPR011010">
    <property type="entry name" value="DNA_brk_join_enz"/>
</dbReference>
<keyword evidence="4" id="KW-0233">DNA recombination</keyword>
<dbReference type="AlphaFoldDB" id="A0A101UWG4"/>
<dbReference type="RefSeq" id="WP_067026849.1">
    <property type="nucleotide sequence ID" value="NZ_KQ949093.1"/>
</dbReference>
<evidence type="ECO:0000256" key="2">
    <source>
        <dbReference type="ARBA" id="ARBA00022908"/>
    </source>
</evidence>
<organism evidence="8 9">
    <name type="scientific">Streptomyces dysideae</name>
    <dbReference type="NCBI Taxonomy" id="909626"/>
    <lineage>
        <taxon>Bacteria</taxon>
        <taxon>Bacillati</taxon>
        <taxon>Actinomycetota</taxon>
        <taxon>Actinomycetes</taxon>
        <taxon>Kitasatosporales</taxon>
        <taxon>Streptomycetaceae</taxon>
        <taxon>Streptomyces</taxon>
    </lineage>
</organism>
<dbReference type="InterPro" id="IPR010998">
    <property type="entry name" value="Integrase_recombinase_N"/>
</dbReference>
<dbReference type="InterPro" id="IPR050090">
    <property type="entry name" value="Tyrosine_recombinase_XerCD"/>
</dbReference>
<sequence>MTLIAPTLQAFFTERLARQGQASPRTIAAYRDALRLLLGFVQQRTGITPAKLDWNDLNADVISAFLNHLEDERGNSTRTRNVRLTAIRSLFSYAALQHPEHALLIQRVLDIPPKRFDKRTVTFLTGQEVDALLAAPDSKRWEGRRDKAMLALAVQTGLRVTELTSLNCDDITLGDGAAVRCEGKGRKQRTVPLNRPVQNLLNSWLNERAGRRSDPLFCTRTGRRLSRDAVAQRLSTHTQTAARACPSLLDKSIHPHVLRHSCAMSLLQAGVDTTVIALWLGHAGVRSTDAYVHADMTIKEKALALTAPVTARPGRYRPTDKVLDFLDRL</sequence>
<comment type="similarity">
    <text evidence="1">Belongs to the 'phage' integrase family.</text>
</comment>
<dbReference type="SUPFAM" id="SSF56349">
    <property type="entry name" value="DNA breaking-rejoining enzymes"/>
    <property type="match status" value="1"/>
</dbReference>
<dbReference type="EMBL" id="LMXB01000068">
    <property type="protein sequence ID" value="KUO18144.1"/>
    <property type="molecule type" value="Genomic_DNA"/>
</dbReference>
<dbReference type="PROSITE" id="PS51900">
    <property type="entry name" value="CB"/>
    <property type="match status" value="1"/>
</dbReference>
<name>A0A101UWG4_9ACTN</name>
<evidence type="ECO:0000256" key="1">
    <source>
        <dbReference type="ARBA" id="ARBA00008857"/>
    </source>
</evidence>
<gene>
    <name evidence="8" type="ORF">AQJ91_27555</name>
</gene>
<dbReference type="GO" id="GO:0003677">
    <property type="term" value="F:DNA binding"/>
    <property type="evidence" value="ECO:0007669"/>
    <property type="project" value="UniProtKB-UniRule"/>
</dbReference>
<keyword evidence="2" id="KW-0229">DNA integration</keyword>
<dbReference type="Gene3D" id="1.10.150.130">
    <property type="match status" value="1"/>
</dbReference>
<evidence type="ECO:0000256" key="5">
    <source>
        <dbReference type="PROSITE-ProRule" id="PRU01248"/>
    </source>
</evidence>
<dbReference type="Pfam" id="PF02899">
    <property type="entry name" value="Phage_int_SAM_1"/>
    <property type="match status" value="1"/>
</dbReference>
<dbReference type="InterPro" id="IPR004107">
    <property type="entry name" value="Integrase_SAM-like_N"/>
</dbReference>
<reference evidence="8 9" key="1">
    <citation type="submission" date="2015-10" db="EMBL/GenBank/DDBJ databases">
        <title>Draft genome sequence of Streptomyces sp. RV15, isolated from a marine sponge.</title>
        <authorList>
            <person name="Ruckert C."/>
            <person name="Abdelmohsen U.R."/>
            <person name="Winkler A."/>
            <person name="Hentschel U."/>
            <person name="Kalinowski J."/>
            <person name="Kampfer P."/>
            <person name="Glaeser S."/>
        </authorList>
    </citation>
    <scope>NUCLEOTIDE SEQUENCE [LARGE SCALE GENOMIC DNA]</scope>
    <source>
        <strain evidence="8 9">RV15</strain>
    </source>
</reference>
<dbReference type="PROSITE" id="PS51898">
    <property type="entry name" value="TYR_RECOMBINASE"/>
    <property type="match status" value="1"/>
</dbReference>
<dbReference type="Gene3D" id="1.10.443.10">
    <property type="entry name" value="Intergrase catalytic core"/>
    <property type="match status" value="1"/>
</dbReference>
<keyword evidence="3 5" id="KW-0238">DNA-binding</keyword>
<feature type="domain" description="Tyr recombinase" evidence="6">
    <location>
        <begin position="119"/>
        <end position="304"/>
    </location>
</feature>
<evidence type="ECO:0000256" key="3">
    <source>
        <dbReference type="ARBA" id="ARBA00023125"/>
    </source>
</evidence>
<dbReference type="PANTHER" id="PTHR30349">
    <property type="entry name" value="PHAGE INTEGRASE-RELATED"/>
    <property type="match status" value="1"/>
</dbReference>
<dbReference type="InterPro" id="IPR044068">
    <property type="entry name" value="CB"/>
</dbReference>
<dbReference type="Pfam" id="PF00589">
    <property type="entry name" value="Phage_integrase"/>
    <property type="match status" value="1"/>
</dbReference>
<dbReference type="GO" id="GO:0015074">
    <property type="term" value="P:DNA integration"/>
    <property type="evidence" value="ECO:0007669"/>
    <property type="project" value="UniProtKB-KW"/>
</dbReference>
<evidence type="ECO:0000259" key="7">
    <source>
        <dbReference type="PROSITE" id="PS51900"/>
    </source>
</evidence>
<dbReference type="STRING" id="909626.AQJ91_27555"/>
<evidence type="ECO:0000313" key="8">
    <source>
        <dbReference type="EMBL" id="KUO18144.1"/>
    </source>
</evidence>
<dbReference type="PANTHER" id="PTHR30349:SF41">
    <property type="entry name" value="INTEGRASE_RECOMBINASE PROTEIN MJ0367-RELATED"/>
    <property type="match status" value="1"/>
</dbReference>
<protein>
    <submittedName>
        <fullName evidence="8">Integrase</fullName>
    </submittedName>
</protein>